<dbReference type="FunFam" id="3.30.200.20:FF:000168">
    <property type="entry name" value="L-type lectin-domain containing receptor kinase IX.1"/>
    <property type="match status" value="1"/>
</dbReference>
<evidence type="ECO:0000256" key="13">
    <source>
        <dbReference type="ARBA" id="ARBA00022840"/>
    </source>
</evidence>
<evidence type="ECO:0000256" key="1">
    <source>
        <dbReference type="ARBA" id="ARBA00004251"/>
    </source>
</evidence>
<comment type="subcellular location">
    <subcellularLocation>
        <location evidence="1">Cell membrane</location>
        <topology evidence="1">Single-pass type I membrane protein</topology>
    </subcellularLocation>
</comment>
<keyword evidence="13 19" id="KW-0067">ATP-binding</keyword>
<evidence type="ECO:0000256" key="11">
    <source>
        <dbReference type="ARBA" id="ARBA00022741"/>
    </source>
</evidence>
<feature type="region of interest" description="Disordered" evidence="20">
    <location>
        <begin position="709"/>
        <end position="744"/>
    </location>
</feature>
<proteinExistence type="inferred from homology"/>
<dbReference type="AlphaFoldDB" id="A0A176VW07"/>
<evidence type="ECO:0000313" key="24">
    <source>
        <dbReference type="Proteomes" id="UP000077202"/>
    </source>
</evidence>
<gene>
    <name evidence="23" type="ORF">AXG93_1603s1040</name>
</gene>
<dbReference type="EMBL" id="LVLJ01002568">
    <property type="protein sequence ID" value="OAE24593.1"/>
    <property type="molecule type" value="Genomic_DNA"/>
</dbReference>
<evidence type="ECO:0000313" key="23">
    <source>
        <dbReference type="EMBL" id="OAE24593.1"/>
    </source>
</evidence>
<dbReference type="InterPro" id="IPR013320">
    <property type="entry name" value="ConA-like_dom_sf"/>
</dbReference>
<protein>
    <recommendedName>
        <fullName evidence="4">non-specific serine/threonine protein kinase</fullName>
        <ecNumber evidence="4">2.7.11.1</ecNumber>
    </recommendedName>
</protein>
<dbReference type="CDD" id="cd06899">
    <property type="entry name" value="lectin_legume_LecRK_Arcelin_ConA"/>
    <property type="match status" value="1"/>
</dbReference>
<dbReference type="Proteomes" id="UP000077202">
    <property type="component" value="Unassembled WGS sequence"/>
</dbReference>
<dbReference type="InterPro" id="IPR017441">
    <property type="entry name" value="Protein_kinase_ATP_BS"/>
</dbReference>
<dbReference type="Gene3D" id="2.60.120.200">
    <property type="match status" value="1"/>
</dbReference>
<keyword evidence="10" id="KW-0430">Lectin</keyword>
<keyword evidence="15 21" id="KW-0472">Membrane</keyword>
<feature type="binding site" evidence="19">
    <location>
        <position position="428"/>
    </location>
    <ligand>
        <name>ATP</name>
        <dbReference type="ChEBI" id="CHEBI:30616"/>
    </ligand>
</feature>
<dbReference type="CDD" id="cd14066">
    <property type="entry name" value="STKc_IRAK"/>
    <property type="match status" value="1"/>
</dbReference>
<evidence type="ECO:0000256" key="5">
    <source>
        <dbReference type="ARBA" id="ARBA00022475"/>
    </source>
</evidence>
<keyword evidence="6" id="KW-0723">Serine/threonine-protein kinase</keyword>
<dbReference type="PROSITE" id="PS00108">
    <property type="entry name" value="PROTEIN_KINASE_ST"/>
    <property type="match status" value="1"/>
</dbReference>
<dbReference type="PROSITE" id="PS00307">
    <property type="entry name" value="LECTIN_LEGUME_BETA"/>
    <property type="match status" value="1"/>
</dbReference>
<dbReference type="InterPro" id="IPR001220">
    <property type="entry name" value="Legume_lectin_dom"/>
</dbReference>
<evidence type="ECO:0000259" key="22">
    <source>
        <dbReference type="PROSITE" id="PS50011"/>
    </source>
</evidence>
<evidence type="ECO:0000256" key="3">
    <source>
        <dbReference type="ARBA" id="ARBA00010217"/>
    </source>
</evidence>
<keyword evidence="11 19" id="KW-0547">Nucleotide-binding</keyword>
<dbReference type="PROSITE" id="PS00107">
    <property type="entry name" value="PROTEIN_KINASE_ATP"/>
    <property type="match status" value="1"/>
</dbReference>
<dbReference type="SMART" id="SM00220">
    <property type="entry name" value="S_TKc"/>
    <property type="match status" value="1"/>
</dbReference>
<evidence type="ECO:0000256" key="17">
    <source>
        <dbReference type="ARBA" id="ARBA00047899"/>
    </source>
</evidence>
<comment type="catalytic activity">
    <reaction evidence="18">
        <text>L-seryl-[protein] + ATP = O-phospho-L-seryl-[protein] + ADP + H(+)</text>
        <dbReference type="Rhea" id="RHEA:17989"/>
        <dbReference type="Rhea" id="RHEA-COMP:9863"/>
        <dbReference type="Rhea" id="RHEA-COMP:11604"/>
        <dbReference type="ChEBI" id="CHEBI:15378"/>
        <dbReference type="ChEBI" id="CHEBI:29999"/>
        <dbReference type="ChEBI" id="CHEBI:30616"/>
        <dbReference type="ChEBI" id="CHEBI:83421"/>
        <dbReference type="ChEBI" id="CHEBI:456216"/>
        <dbReference type="EC" id="2.7.11.1"/>
    </reaction>
</comment>
<keyword evidence="12" id="KW-0418">Kinase</keyword>
<evidence type="ECO:0000256" key="9">
    <source>
        <dbReference type="ARBA" id="ARBA00022729"/>
    </source>
</evidence>
<dbReference type="InterPro" id="IPR011009">
    <property type="entry name" value="Kinase-like_dom_sf"/>
</dbReference>
<dbReference type="InterPro" id="IPR019825">
    <property type="entry name" value="Lectin_legB_Mn/Ca_BS"/>
</dbReference>
<evidence type="ECO:0000256" key="7">
    <source>
        <dbReference type="ARBA" id="ARBA00022679"/>
    </source>
</evidence>
<dbReference type="EC" id="2.7.11.1" evidence="4"/>
<evidence type="ECO:0000256" key="10">
    <source>
        <dbReference type="ARBA" id="ARBA00022734"/>
    </source>
</evidence>
<dbReference type="InterPro" id="IPR000719">
    <property type="entry name" value="Prot_kinase_dom"/>
</dbReference>
<dbReference type="GO" id="GO:0030246">
    <property type="term" value="F:carbohydrate binding"/>
    <property type="evidence" value="ECO:0007669"/>
    <property type="project" value="UniProtKB-KW"/>
</dbReference>
<evidence type="ECO:0000256" key="15">
    <source>
        <dbReference type="ARBA" id="ARBA00023136"/>
    </source>
</evidence>
<dbReference type="Pfam" id="PF00069">
    <property type="entry name" value="Pkinase"/>
    <property type="match status" value="1"/>
</dbReference>
<feature type="compositionally biased region" description="Low complexity" evidence="20">
    <location>
        <begin position="709"/>
        <end position="726"/>
    </location>
</feature>
<name>A0A176VW07_MARPO</name>
<comment type="caution">
    <text evidence="23">The sequence shown here is derived from an EMBL/GenBank/DDBJ whole genome shotgun (WGS) entry which is preliminary data.</text>
</comment>
<dbReference type="Pfam" id="PF00139">
    <property type="entry name" value="Lectin_legB"/>
    <property type="match status" value="1"/>
</dbReference>
<dbReference type="GO" id="GO:0004674">
    <property type="term" value="F:protein serine/threonine kinase activity"/>
    <property type="evidence" value="ECO:0007669"/>
    <property type="project" value="UniProtKB-KW"/>
</dbReference>
<keyword evidence="24" id="KW-1185">Reference proteome</keyword>
<evidence type="ECO:0000256" key="20">
    <source>
        <dbReference type="SAM" id="MobiDB-lite"/>
    </source>
</evidence>
<keyword evidence="9" id="KW-0732">Signal</keyword>
<feature type="compositionally biased region" description="Polar residues" evidence="20">
    <location>
        <begin position="734"/>
        <end position="744"/>
    </location>
</feature>
<reference evidence="23" key="1">
    <citation type="submission" date="2016-03" db="EMBL/GenBank/DDBJ databases">
        <title>Mechanisms controlling the formation of the plant cell surface in tip-growing cells are functionally conserved among land plants.</title>
        <authorList>
            <person name="Honkanen S."/>
            <person name="Jones V.A."/>
            <person name="Morieri G."/>
            <person name="Champion C."/>
            <person name="Hetherington A.J."/>
            <person name="Kelly S."/>
            <person name="Saint-Marcoux D."/>
            <person name="Proust H."/>
            <person name="Prescott H."/>
            <person name="Dolan L."/>
        </authorList>
    </citation>
    <scope>NUCLEOTIDE SEQUENCE [LARGE SCALE GENOMIC DNA]</scope>
    <source>
        <tissue evidence="23">Whole gametophyte</tissue>
    </source>
</reference>
<evidence type="ECO:0000256" key="18">
    <source>
        <dbReference type="ARBA" id="ARBA00048679"/>
    </source>
</evidence>
<evidence type="ECO:0000256" key="8">
    <source>
        <dbReference type="ARBA" id="ARBA00022692"/>
    </source>
</evidence>
<dbReference type="Gene3D" id="1.10.510.10">
    <property type="entry name" value="Transferase(Phosphotransferase) domain 1"/>
    <property type="match status" value="1"/>
</dbReference>
<evidence type="ECO:0000256" key="2">
    <source>
        <dbReference type="ARBA" id="ARBA00008536"/>
    </source>
</evidence>
<evidence type="ECO:0000256" key="19">
    <source>
        <dbReference type="PROSITE-ProRule" id="PRU10141"/>
    </source>
</evidence>
<keyword evidence="7" id="KW-0808">Transferase</keyword>
<dbReference type="GO" id="GO:0005886">
    <property type="term" value="C:plasma membrane"/>
    <property type="evidence" value="ECO:0007669"/>
    <property type="project" value="UniProtKB-SubCell"/>
</dbReference>
<dbReference type="SUPFAM" id="SSF56112">
    <property type="entry name" value="Protein kinase-like (PK-like)"/>
    <property type="match status" value="1"/>
</dbReference>
<evidence type="ECO:0000256" key="12">
    <source>
        <dbReference type="ARBA" id="ARBA00022777"/>
    </source>
</evidence>
<feature type="domain" description="Protein kinase" evidence="22">
    <location>
        <begin position="399"/>
        <end position="681"/>
    </location>
</feature>
<keyword evidence="5" id="KW-1003">Cell membrane</keyword>
<dbReference type="PROSITE" id="PS50011">
    <property type="entry name" value="PROTEIN_KINASE_DOM"/>
    <property type="match status" value="1"/>
</dbReference>
<feature type="transmembrane region" description="Helical" evidence="21">
    <location>
        <begin position="334"/>
        <end position="356"/>
    </location>
</feature>
<sequence>MRSSVLGSFSILIIDDLQIDHSLGYQMLTNMFKLLVHAYVLIAILGSVDELRVAIGADLNFSLDGDFDCNENMICLGDASSQGGRLTLTPDSRQVDILTFRRARGMALYAEGLRMVDPGTRQSGSFTTSFTFRVTPVGTKFGNGGDGLAFVAIASRDWIGSPGAFLGVYNGSTDVGQQGPKTLAVEFDTFKNADYDDPNGNHVGVDLETVHSKVVANAYDVGVDFRDGQPTYAWIDYNGTTHDLDVRIANSSARPQEALLQFPLDVYDVFAETMWVGFSAANGWGVSLYTVKDWVFTSYGLPTGTLSAPPPRAPGPERHRDRPVDRGVRNLIDFLGLSIGIPCVLILSALALWSACKGRTAFRKRSAARFAAEQESVWEMGSLANTFSYKQLSAATNAFSEKSKLGQGGFGSVYRGVLAATGEAVAIKRVAENSKQGEREFMSEVSIITQIRHRNIVQLLGWCRNDGKFLLVYELMPNGSLDKALFEVRDGDEASPALSWAQRFKIVHGLAAALDYLHEGWIQQVIHRDVKSSNIMLDREFNAKLGDFGLARMVDHQKTAATTQVAGTYGYIAPEAPFQGKFTVKTDVYAFGAVALEIACGRRAFDNGLPVERMILLDYVWSSLSRGQLMSIVDRRLEGQFDESEITLVLLLGLICSHPDPSCRPSMRQVIQILSGDVPMVPVPASKPAPMYSSDLPQIHYQNLLKTTSFSSSSTSSDSSGSSRSSPKLPPAPSSTNSAPLLGL</sequence>
<evidence type="ECO:0000256" key="14">
    <source>
        <dbReference type="ARBA" id="ARBA00022989"/>
    </source>
</evidence>
<comment type="similarity">
    <text evidence="3">In the C-terminal section; belongs to the protein kinase superfamily. Ser/Thr protein kinase family.</text>
</comment>
<evidence type="ECO:0000256" key="16">
    <source>
        <dbReference type="ARBA" id="ARBA00023180"/>
    </source>
</evidence>
<dbReference type="PANTHER" id="PTHR27007">
    <property type="match status" value="1"/>
</dbReference>
<dbReference type="GO" id="GO:0005524">
    <property type="term" value="F:ATP binding"/>
    <property type="evidence" value="ECO:0007669"/>
    <property type="project" value="UniProtKB-UniRule"/>
</dbReference>
<dbReference type="InterPro" id="IPR050528">
    <property type="entry name" value="L-type_Lectin-RKs"/>
</dbReference>
<keyword evidence="8 21" id="KW-0812">Transmembrane</keyword>
<dbReference type="FunFam" id="1.10.510.10:FF:000108">
    <property type="entry name" value="L-type lectin-domain containing receptor kinase S.4"/>
    <property type="match status" value="1"/>
</dbReference>
<keyword evidence="14 21" id="KW-1133">Transmembrane helix</keyword>
<dbReference type="SUPFAM" id="SSF49899">
    <property type="entry name" value="Concanavalin A-like lectins/glucanases"/>
    <property type="match status" value="1"/>
</dbReference>
<evidence type="ECO:0000256" key="4">
    <source>
        <dbReference type="ARBA" id="ARBA00012513"/>
    </source>
</evidence>
<organism evidence="23 24">
    <name type="scientific">Marchantia polymorpha subsp. ruderalis</name>
    <dbReference type="NCBI Taxonomy" id="1480154"/>
    <lineage>
        <taxon>Eukaryota</taxon>
        <taxon>Viridiplantae</taxon>
        <taxon>Streptophyta</taxon>
        <taxon>Embryophyta</taxon>
        <taxon>Marchantiophyta</taxon>
        <taxon>Marchantiopsida</taxon>
        <taxon>Marchantiidae</taxon>
        <taxon>Marchantiales</taxon>
        <taxon>Marchantiaceae</taxon>
        <taxon>Marchantia</taxon>
    </lineage>
</organism>
<accession>A0A176VW07</accession>
<dbReference type="Gene3D" id="3.30.200.20">
    <property type="entry name" value="Phosphorylase Kinase, domain 1"/>
    <property type="match status" value="1"/>
</dbReference>
<dbReference type="InterPro" id="IPR008271">
    <property type="entry name" value="Ser/Thr_kinase_AS"/>
</dbReference>
<comment type="similarity">
    <text evidence="2">In the N-terminal section; belongs to the leguminous lectin family.</text>
</comment>
<evidence type="ECO:0000256" key="21">
    <source>
        <dbReference type="SAM" id="Phobius"/>
    </source>
</evidence>
<evidence type="ECO:0000256" key="6">
    <source>
        <dbReference type="ARBA" id="ARBA00022527"/>
    </source>
</evidence>
<keyword evidence="16" id="KW-0325">Glycoprotein</keyword>
<comment type="catalytic activity">
    <reaction evidence="17">
        <text>L-threonyl-[protein] + ATP = O-phospho-L-threonyl-[protein] + ADP + H(+)</text>
        <dbReference type="Rhea" id="RHEA:46608"/>
        <dbReference type="Rhea" id="RHEA-COMP:11060"/>
        <dbReference type="Rhea" id="RHEA-COMP:11605"/>
        <dbReference type="ChEBI" id="CHEBI:15378"/>
        <dbReference type="ChEBI" id="CHEBI:30013"/>
        <dbReference type="ChEBI" id="CHEBI:30616"/>
        <dbReference type="ChEBI" id="CHEBI:61977"/>
        <dbReference type="ChEBI" id="CHEBI:456216"/>
        <dbReference type="EC" id="2.7.11.1"/>
    </reaction>
</comment>